<keyword evidence="8" id="KW-0560">Oxidoreductase</keyword>
<keyword evidence="4" id="KW-0349">Heme</keyword>
<dbReference type="OrthoDB" id="260091at2759"/>
<dbReference type="GO" id="GO:0046872">
    <property type="term" value="F:metal ion binding"/>
    <property type="evidence" value="ECO:0007669"/>
    <property type="project" value="UniProtKB-KW"/>
</dbReference>
<gene>
    <name evidence="15" type="ORF">NCGR_LOCUS17373</name>
</gene>
<organism evidence="15 16">
    <name type="scientific">Miscanthus lutarioriparius</name>
    <dbReference type="NCBI Taxonomy" id="422564"/>
    <lineage>
        <taxon>Eukaryota</taxon>
        <taxon>Viridiplantae</taxon>
        <taxon>Streptophyta</taxon>
        <taxon>Embryophyta</taxon>
        <taxon>Tracheophyta</taxon>
        <taxon>Spermatophyta</taxon>
        <taxon>Magnoliopsida</taxon>
        <taxon>Liliopsida</taxon>
        <taxon>Poales</taxon>
        <taxon>Poaceae</taxon>
        <taxon>PACMAD clade</taxon>
        <taxon>Panicoideae</taxon>
        <taxon>Andropogonodae</taxon>
        <taxon>Andropogoneae</taxon>
        <taxon>Saccharinae</taxon>
        <taxon>Miscanthus</taxon>
    </lineage>
</organism>
<reference evidence="15" key="1">
    <citation type="submission" date="2020-10" db="EMBL/GenBank/DDBJ databases">
        <authorList>
            <person name="Han B."/>
            <person name="Lu T."/>
            <person name="Zhao Q."/>
            <person name="Huang X."/>
            <person name="Zhao Y."/>
        </authorList>
    </citation>
    <scope>NUCLEOTIDE SEQUENCE</scope>
</reference>
<dbReference type="GO" id="GO:0006629">
    <property type="term" value="P:lipid metabolic process"/>
    <property type="evidence" value="ECO:0007669"/>
    <property type="project" value="UniProtKB-KW"/>
</dbReference>
<keyword evidence="6" id="KW-0479">Metal-binding</keyword>
<evidence type="ECO:0000256" key="10">
    <source>
        <dbReference type="ARBA" id="ARBA00023098"/>
    </source>
</evidence>
<evidence type="ECO:0000256" key="1">
    <source>
        <dbReference type="ARBA" id="ARBA00004141"/>
    </source>
</evidence>
<dbReference type="Gene3D" id="3.10.120.10">
    <property type="entry name" value="Cytochrome b5-like heme/steroid binding domain"/>
    <property type="match status" value="1"/>
</dbReference>
<dbReference type="GO" id="GO:0016020">
    <property type="term" value="C:membrane"/>
    <property type="evidence" value="ECO:0007669"/>
    <property type="project" value="UniProtKB-SubCell"/>
</dbReference>
<dbReference type="EMBL" id="CAJGYO010000004">
    <property type="protein sequence ID" value="CAD6225236.1"/>
    <property type="molecule type" value="Genomic_DNA"/>
</dbReference>
<dbReference type="SMART" id="SM01117">
    <property type="entry name" value="Cyt-b5"/>
    <property type="match status" value="1"/>
</dbReference>
<keyword evidence="10" id="KW-0443">Lipid metabolism</keyword>
<dbReference type="CDD" id="cd03506">
    <property type="entry name" value="Delta6-FADS-like"/>
    <property type="match status" value="1"/>
</dbReference>
<comment type="similarity">
    <text evidence="3">Belongs to the fatty acid desaturase type 1 family.</text>
</comment>
<comment type="caution">
    <text evidence="15">The sequence shown here is derived from an EMBL/GenBank/DDBJ whole genome shotgun (WGS) entry which is preliminary data.</text>
</comment>
<dbReference type="PIRSF" id="PIRSF015921">
    <property type="entry name" value="FA_sphinglp_des"/>
    <property type="match status" value="1"/>
</dbReference>
<evidence type="ECO:0000256" key="6">
    <source>
        <dbReference type="ARBA" id="ARBA00022723"/>
    </source>
</evidence>
<evidence type="ECO:0000256" key="8">
    <source>
        <dbReference type="ARBA" id="ARBA00023002"/>
    </source>
</evidence>
<accession>A0A811NP79</accession>
<feature type="transmembrane region" description="Helical" evidence="13">
    <location>
        <begin position="128"/>
        <end position="151"/>
    </location>
</feature>
<proteinExistence type="inferred from homology"/>
<dbReference type="Pfam" id="PF00173">
    <property type="entry name" value="Cyt-b5"/>
    <property type="match status" value="1"/>
</dbReference>
<sequence length="377" mass="41171">MPPSVDAMPAPGDAASAGDVRMISSKELRAHASADDLWISISGDVYDVTPWLPHHPGGDLPLITLAGQDATDAFAAYHPPSARPLLRRFFVGRLSDYTVSPASADYRRLLAQLSSAGLFERVGPTPKVLLVLMAVLFYAALYLVLACASAWRTSSREGSSASSGSSPAGWATTRATTTSRATRSSTASCRINLLVQSALFVLTEKRVPQRLLEIAGVAAFWAWYPLLVASLPNWWERVAFVLFSFTICGIQHVQFCLNHFSSDVYVGPPKGNDWFEKQTAGTLDILCPPWMDWFHGGLQFQIEHHLFPRLPRCHLRKVAPAVRDLCKKHGLTYSAASFWGANVLTWKTLRAAALQARSATSGAAPKNLVWEALNTHG</sequence>
<evidence type="ECO:0000256" key="2">
    <source>
        <dbReference type="ARBA" id="ARBA00005189"/>
    </source>
</evidence>
<dbReference type="SUPFAM" id="SSF55856">
    <property type="entry name" value="Cytochrome b5-like heme/steroid binding domain"/>
    <property type="match status" value="1"/>
</dbReference>
<evidence type="ECO:0000256" key="11">
    <source>
        <dbReference type="ARBA" id="ARBA00023136"/>
    </source>
</evidence>
<evidence type="ECO:0000256" key="7">
    <source>
        <dbReference type="ARBA" id="ARBA00022989"/>
    </source>
</evidence>
<comment type="pathway">
    <text evidence="2">Lipid metabolism.</text>
</comment>
<dbReference type="InterPro" id="IPR036400">
    <property type="entry name" value="Cyt_B5-like_heme/steroid_sf"/>
</dbReference>
<evidence type="ECO:0000256" key="12">
    <source>
        <dbReference type="SAM" id="MobiDB-lite"/>
    </source>
</evidence>
<dbReference type="PANTHER" id="PTHR19353">
    <property type="entry name" value="FATTY ACID DESATURASE 2"/>
    <property type="match status" value="1"/>
</dbReference>
<keyword evidence="11 13" id="KW-0472">Membrane</keyword>
<evidence type="ECO:0000313" key="16">
    <source>
        <dbReference type="Proteomes" id="UP000604825"/>
    </source>
</evidence>
<dbReference type="GO" id="GO:0016717">
    <property type="term" value="F:oxidoreductase activity, acting on paired donors, with oxidation of a pair of donors resulting in the reduction of molecular oxygen to two molecules of water"/>
    <property type="evidence" value="ECO:0007669"/>
    <property type="project" value="TreeGrafter"/>
</dbReference>
<evidence type="ECO:0000256" key="13">
    <source>
        <dbReference type="SAM" id="Phobius"/>
    </source>
</evidence>
<name>A0A811NP79_9POAL</name>
<dbReference type="PANTHER" id="PTHR19353:SF30">
    <property type="entry name" value="DELTA 8-(E)-SPHINGOLIPID DESATURASE"/>
    <property type="match status" value="1"/>
</dbReference>
<comment type="subcellular location">
    <subcellularLocation>
        <location evidence="1">Membrane</location>
        <topology evidence="1">Multi-pass membrane protein</topology>
    </subcellularLocation>
</comment>
<evidence type="ECO:0000313" key="15">
    <source>
        <dbReference type="EMBL" id="CAD6225236.1"/>
    </source>
</evidence>
<dbReference type="Proteomes" id="UP000604825">
    <property type="component" value="Unassembled WGS sequence"/>
</dbReference>
<dbReference type="PRINTS" id="PR00363">
    <property type="entry name" value="CYTOCHROMEB5"/>
</dbReference>
<dbReference type="InterPro" id="IPR001199">
    <property type="entry name" value="Cyt_B5-like_heme/steroid-bd"/>
</dbReference>
<dbReference type="PROSITE" id="PS50255">
    <property type="entry name" value="CYTOCHROME_B5_2"/>
    <property type="match status" value="1"/>
</dbReference>
<dbReference type="InterPro" id="IPR012171">
    <property type="entry name" value="Fatty_acid_desaturase"/>
</dbReference>
<evidence type="ECO:0000256" key="5">
    <source>
        <dbReference type="ARBA" id="ARBA00022692"/>
    </source>
</evidence>
<keyword evidence="5 13" id="KW-0812">Transmembrane</keyword>
<dbReference type="InterPro" id="IPR005804">
    <property type="entry name" value="FA_desaturase_dom"/>
</dbReference>
<keyword evidence="16" id="KW-1185">Reference proteome</keyword>
<dbReference type="AlphaFoldDB" id="A0A811NP79"/>
<protein>
    <recommendedName>
        <fullName evidence="14">Cytochrome b5 heme-binding domain-containing protein</fullName>
    </recommendedName>
</protein>
<feature type="domain" description="Cytochrome b5 heme-binding" evidence="14">
    <location>
        <begin position="20"/>
        <end position="95"/>
    </location>
</feature>
<evidence type="ECO:0000256" key="4">
    <source>
        <dbReference type="ARBA" id="ARBA00022617"/>
    </source>
</evidence>
<keyword evidence="7 13" id="KW-1133">Transmembrane helix</keyword>
<keyword evidence="9" id="KW-0408">Iron</keyword>
<feature type="region of interest" description="Disordered" evidence="12">
    <location>
        <begin position="157"/>
        <end position="181"/>
    </location>
</feature>
<evidence type="ECO:0000259" key="14">
    <source>
        <dbReference type="PROSITE" id="PS50255"/>
    </source>
</evidence>
<evidence type="ECO:0000256" key="9">
    <source>
        <dbReference type="ARBA" id="ARBA00023004"/>
    </source>
</evidence>
<evidence type="ECO:0000256" key="3">
    <source>
        <dbReference type="ARBA" id="ARBA00009295"/>
    </source>
</evidence>
<feature type="transmembrane region" description="Helical" evidence="13">
    <location>
        <begin position="211"/>
        <end position="232"/>
    </location>
</feature>
<dbReference type="Pfam" id="PF00487">
    <property type="entry name" value="FA_desaturase"/>
    <property type="match status" value="1"/>
</dbReference>